<evidence type="ECO:0000256" key="4">
    <source>
        <dbReference type="ARBA" id="ARBA00022692"/>
    </source>
</evidence>
<dbReference type="EMBL" id="QGNW01001179">
    <property type="protein sequence ID" value="RVW51552.1"/>
    <property type="molecule type" value="Genomic_DNA"/>
</dbReference>
<evidence type="ECO:0000313" key="13">
    <source>
        <dbReference type="Proteomes" id="UP000288805"/>
    </source>
</evidence>
<proteinExistence type="inferred from homology"/>
<keyword evidence="4 11" id="KW-0812">Transmembrane</keyword>
<feature type="compositionally biased region" description="Basic and acidic residues" evidence="10">
    <location>
        <begin position="215"/>
        <end position="235"/>
    </location>
</feature>
<accession>A0A438EV51</accession>
<comment type="subcellular location">
    <subcellularLocation>
        <location evidence="9">Endomembrane system</location>
        <topology evidence="9">Single-pass type II membrane protein</topology>
    </subcellularLocation>
</comment>
<dbReference type="FunFam" id="3.40.50.150:FF:000084">
    <property type="entry name" value="probable methyltransferase PMT23"/>
    <property type="match status" value="1"/>
</dbReference>
<reference evidence="12 13" key="1">
    <citation type="journal article" date="2018" name="PLoS Genet.">
        <title>Population sequencing reveals clonal diversity and ancestral inbreeding in the grapevine cultivar Chardonnay.</title>
        <authorList>
            <person name="Roach M.J."/>
            <person name="Johnson D.L."/>
            <person name="Bohlmann J."/>
            <person name="van Vuuren H.J."/>
            <person name="Jones S.J."/>
            <person name="Pretorius I.S."/>
            <person name="Schmidt S.A."/>
            <person name="Borneman A.R."/>
        </authorList>
    </citation>
    <scope>NUCLEOTIDE SEQUENCE [LARGE SCALE GENOMIC DNA]</scope>
    <source>
        <strain evidence="13">cv. Chardonnay</strain>
        <tissue evidence="12">Leaf</tissue>
    </source>
</reference>
<evidence type="ECO:0000256" key="5">
    <source>
        <dbReference type="ARBA" id="ARBA00022968"/>
    </source>
</evidence>
<feature type="compositionally biased region" description="Polar residues" evidence="10">
    <location>
        <begin position="173"/>
        <end position="187"/>
    </location>
</feature>
<evidence type="ECO:0000256" key="8">
    <source>
        <dbReference type="ARBA" id="ARBA00023180"/>
    </source>
</evidence>
<feature type="transmembrane region" description="Helical" evidence="11">
    <location>
        <begin position="16"/>
        <end position="36"/>
    </location>
</feature>
<feature type="compositionally biased region" description="Basic and acidic residues" evidence="10">
    <location>
        <begin position="193"/>
        <end position="207"/>
    </location>
</feature>
<keyword evidence="5" id="KW-0735">Signal-anchor</keyword>
<feature type="region of interest" description="Disordered" evidence="10">
    <location>
        <begin position="45"/>
        <end position="404"/>
    </location>
</feature>
<name>A0A438EV51_VITVI</name>
<sequence length="943" mass="107061">MAVGKARSKRSTSGSYTSTVTTVVFVALCVLGLWMLTSNSIISPQTTARTSTTSSFSASGERHLSKPSDRRDPPVYEDTEGDLPDDAIKSDETKPLQATNDEDDKSQEDKLKSEETPNVEAGEENNEKQEPEQETSGDNKNEEENATVVEENPPEILRKESAEEEEKQKEYETQASEESALTQNQLAQGIAEKNSEAEETQQTKDEESNVNQGVDENKSEEKNGLEAEVEKREAESQENSQESQNQITEEDQQQRLQQQQQQEHQQKQEQENSDTRSDETLQESSQPEIQEVTSHETQQNEEPQQSQLASQDQESSQTTDEKKAQIENKKTQSESNQQQRNSNEEAKQETTTQDKAPSSSSTISFQSGESSGIPIESKESKKSWSTQADQSENQKERRKDGPDGTIYGYTWQLCNETAGPDYIPCLDNEKAIMTLHGRKHYEHRERHCPEEPPACLVPLPEMYKSPVEWPQSRDKIWYHNVPHTLLAEVKGHQNWVKVTGEFLTFPGGGTQFIHGAMHYIDFIEKAVPDIAWGKRTRVILDVGCGVASFGGYLFERDVLTMSFAPKDEHEAQVQFALERGIPAISAVMGSQRLPFPSRVFDVVHCARCRVPWHVEGGTLLLELNRVLRPGGYFVWSATPVYQKLKEDVEIWKEMSALTVSMCWELVSINRDKLNSVGAAIYRKPTSNVCYDQRKHKRPPMCKTDDDPNAAWYSSIWYVPLQACMHRAPVDGAERGTRWPEEWPRRLQVSPYWLNKAQMGIYGRPAPDDFASDYEHWKRVVNKSYLNGLGISWSNVRNVMDMRAVYGGFAAALKDLKVWVLNVVNIDSPDTLPIIYERGLFGIYHDWCESFSTYPRTYDLLHADHLFSKLKKRCKIAPLMAEIDRIVRPGGKLIVRDESSAIGEVENLLKSLHWEVHLAFSKDQEGILSAQKSYWRPDIHVASS</sequence>
<dbReference type="Proteomes" id="UP000288805">
    <property type="component" value="Unassembled WGS sequence"/>
</dbReference>
<protein>
    <submittedName>
        <fullName evidence="12">Putative methyltransferase PMT27</fullName>
    </submittedName>
</protein>
<feature type="compositionally biased region" description="Basic and acidic residues" evidence="10">
    <location>
        <begin position="264"/>
        <end position="279"/>
    </location>
</feature>
<keyword evidence="6 11" id="KW-1133">Transmembrane helix</keyword>
<evidence type="ECO:0000256" key="11">
    <source>
        <dbReference type="SAM" id="Phobius"/>
    </source>
</evidence>
<feature type="compositionally biased region" description="Polar residues" evidence="10">
    <location>
        <begin position="282"/>
        <end position="318"/>
    </location>
</feature>
<dbReference type="InterPro" id="IPR029063">
    <property type="entry name" value="SAM-dependent_MTases_sf"/>
</dbReference>
<evidence type="ECO:0000256" key="7">
    <source>
        <dbReference type="ARBA" id="ARBA00023136"/>
    </source>
</evidence>
<evidence type="ECO:0000256" key="10">
    <source>
        <dbReference type="SAM" id="MobiDB-lite"/>
    </source>
</evidence>
<organism evidence="12 13">
    <name type="scientific">Vitis vinifera</name>
    <name type="common">Grape</name>
    <dbReference type="NCBI Taxonomy" id="29760"/>
    <lineage>
        <taxon>Eukaryota</taxon>
        <taxon>Viridiplantae</taxon>
        <taxon>Streptophyta</taxon>
        <taxon>Embryophyta</taxon>
        <taxon>Tracheophyta</taxon>
        <taxon>Spermatophyta</taxon>
        <taxon>Magnoliopsida</taxon>
        <taxon>eudicotyledons</taxon>
        <taxon>Gunneridae</taxon>
        <taxon>Pentapetalae</taxon>
        <taxon>rosids</taxon>
        <taxon>Vitales</taxon>
        <taxon>Vitaceae</taxon>
        <taxon>Viteae</taxon>
        <taxon>Vitis</taxon>
    </lineage>
</organism>
<feature type="compositionally biased region" description="Acidic residues" evidence="10">
    <location>
        <begin position="75"/>
        <end position="85"/>
    </location>
</feature>
<dbReference type="PANTHER" id="PTHR10108">
    <property type="entry name" value="SAM-DEPENDENT METHYLTRANSFERASE"/>
    <property type="match status" value="1"/>
</dbReference>
<dbReference type="AlphaFoldDB" id="A0A438EV51"/>
<feature type="compositionally biased region" description="Low complexity" evidence="10">
    <location>
        <begin position="146"/>
        <end position="155"/>
    </location>
</feature>
<evidence type="ECO:0000313" key="12">
    <source>
        <dbReference type="EMBL" id="RVW51552.1"/>
    </source>
</evidence>
<dbReference type="Pfam" id="PF03141">
    <property type="entry name" value="Methyltransf_29"/>
    <property type="match status" value="1"/>
</dbReference>
<feature type="compositionally biased region" description="Polar residues" evidence="10">
    <location>
        <begin position="349"/>
        <end position="370"/>
    </location>
</feature>
<keyword evidence="8" id="KW-0325">Glycoprotein</keyword>
<comment type="similarity">
    <text evidence="1">Belongs to the methyltransferase superfamily.</text>
</comment>
<feature type="compositionally biased region" description="Basic and acidic residues" evidence="10">
    <location>
        <begin position="60"/>
        <end position="74"/>
    </location>
</feature>
<dbReference type="GO" id="GO:0032259">
    <property type="term" value="P:methylation"/>
    <property type="evidence" value="ECO:0007669"/>
    <property type="project" value="UniProtKB-KW"/>
</dbReference>
<dbReference type="GO" id="GO:0008168">
    <property type="term" value="F:methyltransferase activity"/>
    <property type="evidence" value="ECO:0007669"/>
    <property type="project" value="UniProtKB-KW"/>
</dbReference>
<keyword evidence="2 12" id="KW-0489">Methyltransferase</keyword>
<keyword evidence="3 12" id="KW-0808">Transferase</keyword>
<evidence type="ECO:0000256" key="1">
    <source>
        <dbReference type="ARBA" id="ARBA00008361"/>
    </source>
</evidence>
<dbReference type="GO" id="GO:0012505">
    <property type="term" value="C:endomembrane system"/>
    <property type="evidence" value="ECO:0007669"/>
    <property type="project" value="UniProtKB-SubCell"/>
</dbReference>
<evidence type="ECO:0000256" key="2">
    <source>
        <dbReference type="ARBA" id="ARBA00022603"/>
    </source>
</evidence>
<dbReference type="SUPFAM" id="SSF53335">
    <property type="entry name" value="S-adenosyl-L-methionine-dependent methyltransferases"/>
    <property type="match status" value="2"/>
</dbReference>
<dbReference type="PANTHER" id="PTHR10108:SF1077">
    <property type="entry name" value="METHYLTRANSFERASE PMT27-RELATED"/>
    <property type="match status" value="1"/>
</dbReference>
<feature type="compositionally biased region" description="Basic and acidic residues" evidence="10">
    <location>
        <begin position="125"/>
        <end position="143"/>
    </location>
</feature>
<feature type="compositionally biased region" description="Low complexity" evidence="10">
    <location>
        <begin position="237"/>
        <end position="247"/>
    </location>
</feature>
<gene>
    <name evidence="12" type="primary">VvCHDh000323_0</name>
    <name evidence="12" type="ORF">CK203_066790</name>
</gene>
<evidence type="ECO:0000256" key="9">
    <source>
        <dbReference type="ARBA" id="ARBA00060399"/>
    </source>
</evidence>
<dbReference type="Gene3D" id="3.40.50.150">
    <property type="entry name" value="Vaccinia Virus protein VP39"/>
    <property type="match status" value="1"/>
</dbReference>
<feature type="compositionally biased region" description="Basic and acidic residues" evidence="10">
    <location>
        <begin position="392"/>
        <end position="402"/>
    </location>
</feature>
<feature type="compositionally biased region" description="Low complexity" evidence="10">
    <location>
        <begin position="46"/>
        <end position="59"/>
    </location>
</feature>
<comment type="caution">
    <text evidence="12">The sequence shown here is derived from an EMBL/GenBank/DDBJ whole genome shotgun (WGS) entry which is preliminary data.</text>
</comment>
<evidence type="ECO:0000256" key="3">
    <source>
        <dbReference type="ARBA" id="ARBA00022679"/>
    </source>
</evidence>
<dbReference type="InterPro" id="IPR004159">
    <property type="entry name" value="Put_SAM_MeTrfase"/>
</dbReference>
<feature type="compositionally biased region" description="Basic and acidic residues" evidence="10">
    <location>
        <begin position="156"/>
        <end position="172"/>
    </location>
</feature>
<evidence type="ECO:0000256" key="6">
    <source>
        <dbReference type="ARBA" id="ARBA00022989"/>
    </source>
</evidence>
<keyword evidence="7 11" id="KW-0472">Membrane</keyword>
<feature type="compositionally biased region" description="Low complexity" evidence="10">
    <location>
        <begin position="254"/>
        <end position="263"/>
    </location>
</feature>
<feature type="compositionally biased region" description="Basic and acidic residues" evidence="10">
    <location>
        <begin position="319"/>
        <end position="332"/>
    </location>
</feature>